<dbReference type="InterPro" id="IPR015943">
    <property type="entry name" value="WD40/YVTN_repeat-like_dom_sf"/>
</dbReference>
<feature type="compositionally biased region" description="Basic and acidic residues" evidence="2">
    <location>
        <begin position="768"/>
        <end position="787"/>
    </location>
</feature>
<feature type="region of interest" description="Disordered" evidence="2">
    <location>
        <begin position="709"/>
        <end position="802"/>
    </location>
</feature>
<dbReference type="SUPFAM" id="SSF50729">
    <property type="entry name" value="PH domain-like"/>
    <property type="match status" value="1"/>
</dbReference>
<feature type="domain" description="BEACH-type PH" evidence="4">
    <location>
        <begin position="249"/>
        <end position="364"/>
    </location>
</feature>
<feature type="region of interest" description="Disordered" evidence="2">
    <location>
        <begin position="666"/>
        <end position="690"/>
    </location>
</feature>
<dbReference type="OMA" id="NFRISPM"/>
<feature type="compositionally biased region" description="Low complexity" evidence="2">
    <location>
        <begin position="86"/>
        <end position="98"/>
    </location>
</feature>
<keyword evidence="6" id="KW-1185">Reference proteome</keyword>
<organism evidence="5 6">
    <name type="scientific">Vitrella brassicaformis (strain CCMP3155)</name>
    <dbReference type="NCBI Taxonomy" id="1169540"/>
    <lineage>
        <taxon>Eukaryota</taxon>
        <taxon>Sar</taxon>
        <taxon>Alveolata</taxon>
        <taxon>Colpodellida</taxon>
        <taxon>Vitrellaceae</taxon>
        <taxon>Vitrella</taxon>
    </lineage>
</organism>
<evidence type="ECO:0000256" key="2">
    <source>
        <dbReference type="SAM" id="MobiDB-lite"/>
    </source>
</evidence>
<reference evidence="5 6" key="1">
    <citation type="submission" date="2014-11" db="EMBL/GenBank/DDBJ databases">
        <authorList>
            <person name="Zhu J."/>
            <person name="Qi W."/>
            <person name="Song R."/>
        </authorList>
    </citation>
    <scope>NUCLEOTIDE SEQUENCE [LARGE SCALE GENOMIC DNA]</scope>
</reference>
<dbReference type="Pfam" id="PF00400">
    <property type="entry name" value="WD40"/>
    <property type="match status" value="2"/>
</dbReference>
<evidence type="ECO:0008006" key="7">
    <source>
        <dbReference type="Google" id="ProtNLM"/>
    </source>
</evidence>
<evidence type="ECO:0000313" key="5">
    <source>
        <dbReference type="EMBL" id="CEM00607.1"/>
    </source>
</evidence>
<feature type="region of interest" description="Disordered" evidence="2">
    <location>
        <begin position="117"/>
        <end position="146"/>
    </location>
</feature>
<dbReference type="SMART" id="SM00320">
    <property type="entry name" value="WD40"/>
    <property type="match status" value="4"/>
</dbReference>
<feature type="compositionally biased region" description="Low complexity" evidence="2">
    <location>
        <begin position="746"/>
        <end position="758"/>
    </location>
</feature>
<proteinExistence type="predicted"/>
<dbReference type="PROSITE" id="PS50082">
    <property type="entry name" value="WD_REPEATS_2"/>
    <property type="match status" value="2"/>
</dbReference>
<dbReference type="SMART" id="SM01026">
    <property type="entry name" value="Beach"/>
    <property type="match status" value="1"/>
</dbReference>
<name>A0A0G4ERT7_VITBC</name>
<feature type="compositionally biased region" description="Low complexity" evidence="2">
    <location>
        <begin position="711"/>
        <end position="722"/>
    </location>
</feature>
<feature type="region of interest" description="Disordered" evidence="2">
    <location>
        <begin position="82"/>
        <end position="101"/>
    </location>
</feature>
<dbReference type="InterPro" id="IPR001680">
    <property type="entry name" value="WD40_rpt"/>
</dbReference>
<gene>
    <name evidence="5" type="ORF">Vbra_12876</name>
</gene>
<dbReference type="PANTHER" id="PTHR13743:SF123">
    <property type="entry name" value="PROTEIN FAN"/>
    <property type="match status" value="1"/>
</dbReference>
<evidence type="ECO:0000259" key="3">
    <source>
        <dbReference type="PROSITE" id="PS50197"/>
    </source>
</evidence>
<dbReference type="InterPro" id="IPR000409">
    <property type="entry name" value="BEACH_dom"/>
</dbReference>
<protein>
    <recommendedName>
        <fullName evidence="7">BEACH domain-containing protein</fullName>
    </recommendedName>
</protein>
<feature type="compositionally biased region" description="Pro residues" evidence="2">
    <location>
        <begin position="723"/>
        <end position="732"/>
    </location>
</feature>
<dbReference type="VEuPathDB" id="CryptoDB:Vbra_12876"/>
<dbReference type="Gene3D" id="2.130.10.10">
    <property type="entry name" value="YVTN repeat-like/Quinoprotein amine dehydrogenase"/>
    <property type="match status" value="1"/>
</dbReference>
<dbReference type="SUPFAM" id="SSF81837">
    <property type="entry name" value="BEACH domain"/>
    <property type="match status" value="1"/>
</dbReference>
<evidence type="ECO:0000259" key="4">
    <source>
        <dbReference type="PROSITE" id="PS51783"/>
    </source>
</evidence>
<feature type="region of interest" description="Disordered" evidence="2">
    <location>
        <begin position="616"/>
        <end position="647"/>
    </location>
</feature>
<sequence length="1209" mass="131475">MFSSQRTSFNPLILEEGEEYFTDCSASFYQIEAPETPEDEHGNVPQETKGRLRLGSKSLVFEPDLVTQPIIKFPLRRITRVKENPSHSPAPIPSANSAPPGPAFTFGTLWTTMTSQWSASGGAGGGGGSGGGGKGGGEKRNVQGGMTRQESGEALEQFAVVATETVLVPTVSVGGETRCVSPYSITKHPAPSEYVFRVLYASASPIFTLTMELWQASKLEMEDAQSIIQDRLRIFTRGLQFDVSRLDHRETLLTHKHYWVYQIKPLLRHRGMLQLTTDAVYFQPQPNFSNRPFTRIPLKAILHIFRRTYATRRIALEVISDVTAPGVGVGGGGGGLASSLSNSNALFLAFETPSEREAVAALLQQQVPNAFQLQQSDAYLQKMTRLWQGGHISNFHYLDFLNSAAGRSRNDFSQYPIMPWVLSDYESPELNLDVDASFRDLSKPIGALNEQRLKDLVARMEDLPPDEQFLYGTHYSTPAYVVYWLVRLLPECQLRLHGGRFDAWPRMFHSVSNSWRAALSHQASFFAELMPDFYQRDPEFLLNQLKVTTHEGALGDVELPPWARSPLDFLVKMRAALESEHVSHHLPLWIDLIFGYRQRGEEARKAHNLFHPLTYAEPEPEGVLPTSQQKDSQKEPGSPTPALGGRSHVSQAALETQVQEFGQTPQQLFRDPHPPRLHCPQWKPADLLTSPTESEPWFIKLRRDKIHQHAPAPTSTPTSTTTPGPPVFPSPVPSSLSARMHSRMASSPPSSTHPRPSSANAAWSARTSPREHRERERETDRERESEGHTAAPESEEARGGGGGGLVGVCGAVHRRTLQGVCRSLTGLAVDDCHASVIDGTGCLRVWQQTDADDPSSFASSSSSMANGPGPPSVQSFVLAQLPLSSVISLPIGRPSLLAIGAFDGALVLFNPTSGSTVAKQLTHADTLRCLATDLSSGSGGQTSTSTHTLVSGSADQTVRVWAVTPSALRHLQALDDHQEEVTCVGVCGNTVVSAASDGTLVMWDPRCQEGPLFSASHEAAVVHCDIREHRAMSISEDGDTRLWDIRAAASGGGAGAGGGGGEVMSMARGSSLPPNAKTSSSRIKCATSDGWGTALVGGHVQIEGQSHPYAALWDVPQQRELHRWSFDDSTPALRCIDFLSAWPTHGTTTTEGGSPGTVYDDPTGLAGEYLRTTTQQPRLSPSLLVGERQSGAIALFSVVRSHAAVVDSR</sequence>
<dbReference type="Proteomes" id="UP000041254">
    <property type="component" value="Unassembled WGS sequence"/>
</dbReference>
<dbReference type="Pfam" id="PF25400">
    <property type="entry name" value="PH_FAN"/>
    <property type="match status" value="1"/>
</dbReference>
<keyword evidence="1" id="KW-0853">WD repeat</keyword>
<feature type="repeat" description="WD" evidence="1">
    <location>
        <begin position="949"/>
        <end position="961"/>
    </location>
</feature>
<dbReference type="PhylomeDB" id="A0A0G4ERT7"/>
<evidence type="ECO:0000313" key="6">
    <source>
        <dbReference type="Proteomes" id="UP000041254"/>
    </source>
</evidence>
<feature type="compositionally biased region" description="Gly residues" evidence="2">
    <location>
        <begin position="121"/>
        <end position="135"/>
    </location>
</feature>
<dbReference type="AlphaFoldDB" id="A0A0G4ERT7"/>
<dbReference type="EMBL" id="CDMY01000295">
    <property type="protein sequence ID" value="CEM00607.1"/>
    <property type="molecule type" value="Genomic_DNA"/>
</dbReference>
<feature type="repeat" description="WD" evidence="1">
    <location>
        <begin position="974"/>
        <end position="1004"/>
    </location>
</feature>
<dbReference type="OrthoDB" id="26681at2759"/>
<evidence type="ECO:0000256" key="1">
    <source>
        <dbReference type="PROSITE-ProRule" id="PRU00221"/>
    </source>
</evidence>
<dbReference type="PANTHER" id="PTHR13743">
    <property type="entry name" value="BEIGE/BEACH-RELATED"/>
    <property type="match status" value="1"/>
</dbReference>
<dbReference type="STRING" id="1169540.A0A0G4ERT7"/>
<dbReference type="CDD" id="cd06071">
    <property type="entry name" value="Beach"/>
    <property type="match status" value="1"/>
</dbReference>
<dbReference type="InterPro" id="IPR050865">
    <property type="entry name" value="BEACH_Domain"/>
</dbReference>
<dbReference type="Gene3D" id="1.10.1540.10">
    <property type="entry name" value="BEACH domain"/>
    <property type="match status" value="1"/>
</dbReference>
<feature type="domain" description="BEACH" evidence="3">
    <location>
        <begin position="372"/>
        <end position="676"/>
    </location>
</feature>
<dbReference type="InterPro" id="IPR036372">
    <property type="entry name" value="BEACH_dom_sf"/>
</dbReference>
<dbReference type="InParanoid" id="A0A0G4ERT7"/>
<dbReference type="SUPFAM" id="SSF50978">
    <property type="entry name" value="WD40 repeat-like"/>
    <property type="match status" value="1"/>
</dbReference>
<dbReference type="Pfam" id="PF02138">
    <property type="entry name" value="Beach"/>
    <property type="match status" value="1"/>
</dbReference>
<dbReference type="PROSITE" id="PS50197">
    <property type="entry name" value="BEACH"/>
    <property type="match status" value="1"/>
</dbReference>
<dbReference type="InterPro" id="IPR023362">
    <property type="entry name" value="PH-BEACH_dom"/>
</dbReference>
<accession>A0A0G4ERT7</accession>
<dbReference type="InterPro" id="IPR057496">
    <property type="entry name" value="FAN-like_PH"/>
</dbReference>
<dbReference type="PROSITE" id="PS51783">
    <property type="entry name" value="PH_BEACH"/>
    <property type="match status" value="1"/>
</dbReference>
<dbReference type="InterPro" id="IPR036322">
    <property type="entry name" value="WD40_repeat_dom_sf"/>
</dbReference>